<evidence type="ECO:0000313" key="1">
    <source>
        <dbReference type="EMBL" id="WMB74818.1"/>
    </source>
</evidence>
<dbReference type="EMBL" id="CP132914">
    <property type="protein sequence ID" value="WMB74818.1"/>
    <property type="molecule type" value="Genomic_DNA"/>
</dbReference>
<protein>
    <submittedName>
        <fullName evidence="1">Uncharacterized protein</fullName>
    </submittedName>
</protein>
<proteinExistence type="predicted"/>
<dbReference type="GeneID" id="301339429"/>
<sequence length="82" mass="9216">MLTLSPADFDEIELVSGYQITCSSCTNTLFIQRKRRNVIADITEGLSQSGWQKAINDNEFFPCVCPRCVAELKENELEQGEA</sequence>
<accession>A0AA50KGR2</accession>
<dbReference type="KEGG" id="sog:RA178_09560"/>
<gene>
    <name evidence="1" type="ORF">RA178_09560</name>
</gene>
<reference evidence="1" key="1">
    <citation type="submission" date="2023-08" db="EMBL/GenBank/DDBJ databases">
        <title>Complete genome sequence of Shewanella oncorhynchi Z-P2, a siderophore putrebactin-producing bacterium.</title>
        <authorList>
            <person name="Zhang Y."/>
        </authorList>
    </citation>
    <scope>NUCLEOTIDE SEQUENCE</scope>
    <source>
        <strain evidence="1">Z-P2</strain>
    </source>
</reference>
<organism evidence="1">
    <name type="scientific">Shewanella oncorhynchi</name>
    <dbReference type="NCBI Taxonomy" id="2726434"/>
    <lineage>
        <taxon>Bacteria</taxon>
        <taxon>Pseudomonadati</taxon>
        <taxon>Pseudomonadota</taxon>
        <taxon>Gammaproteobacteria</taxon>
        <taxon>Alteromonadales</taxon>
        <taxon>Shewanellaceae</taxon>
        <taxon>Shewanella</taxon>
    </lineage>
</organism>
<dbReference type="RefSeq" id="WP_306685233.1">
    <property type="nucleotide sequence ID" value="NZ_CP132914.1"/>
</dbReference>
<dbReference type="Proteomes" id="UP001236800">
    <property type="component" value="Chromosome"/>
</dbReference>
<dbReference type="AlphaFoldDB" id="A0AA50KGR2"/>
<name>A0AA50KGR2_9GAMM</name>